<dbReference type="AlphaFoldDB" id="A0A2M8WKZ3"/>
<feature type="domain" description="DUF2087" evidence="1">
    <location>
        <begin position="82"/>
        <end position="151"/>
    </location>
</feature>
<gene>
    <name evidence="2" type="ORF">BC777_0424</name>
</gene>
<dbReference type="Pfam" id="PF09860">
    <property type="entry name" value="DUF2087"/>
    <property type="match status" value="1"/>
</dbReference>
<dbReference type="RefSeq" id="WP_100366503.1">
    <property type="nucleotide sequence ID" value="NZ_PGTY01000001.1"/>
</dbReference>
<reference evidence="2 3" key="1">
    <citation type="submission" date="2017-11" db="EMBL/GenBank/DDBJ databases">
        <title>Genomic Encyclopedia of Archaeal and Bacterial Type Strains, Phase II (KMG-II): From Individual Species to Whole Genera.</title>
        <authorList>
            <person name="Goeker M."/>
        </authorList>
    </citation>
    <scope>NUCLEOTIDE SEQUENCE [LARGE SCALE GENOMIC DNA]</scope>
    <source>
        <strain evidence="2 3">DSM 29128</strain>
    </source>
</reference>
<evidence type="ECO:0000313" key="3">
    <source>
        <dbReference type="Proteomes" id="UP000228531"/>
    </source>
</evidence>
<name>A0A2M8WKZ3_9RHOB</name>
<dbReference type="OrthoDB" id="6867569at2"/>
<accession>A0A2M8WKZ3</accession>
<dbReference type="Proteomes" id="UP000228531">
    <property type="component" value="Unassembled WGS sequence"/>
</dbReference>
<dbReference type="EMBL" id="PGTY01000001">
    <property type="protein sequence ID" value="PJI91593.1"/>
    <property type="molecule type" value="Genomic_DNA"/>
</dbReference>
<evidence type="ECO:0000259" key="1">
    <source>
        <dbReference type="Pfam" id="PF09860"/>
    </source>
</evidence>
<keyword evidence="3" id="KW-1185">Reference proteome</keyword>
<protein>
    <submittedName>
        <fullName evidence="2">Uncharacterized protein DUF2087</fullName>
    </submittedName>
</protein>
<proteinExistence type="predicted"/>
<organism evidence="2 3">
    <name type="scientific">Yoonia maricola</name>
    <dbReference type="NCBI Taxonomy" id="420999"/>
    <lineage>
        <taxon>Bacteria</taxon>
        <taxon>Pseudomonadati</taxon>
        <taxon>Pseudomonadota</taxon>
        <taxon>Alphaproteobacteria</taxon>
        <taxon>Rhodobacterales</taxon>
        <taxon>Paracoccaceae</taxon>
        <taxon>Yoonia</taxon>
    </lineage>
</organism>
<sequence>MTREIISITIDDLSMFTKSLRNTLKQHDQLPGHAAMLGLVAKAAGYENYQHLKAAKPTAAIPTPMQNKRLARAMHIWQDGLMTRWPKQTSVQGLCLWVFWAAIPAKQDITESQVNDVLNARHSFNDHAILRRSMVEHRLLQRTVDGSVYRRIEQSPPEDAAYLIAAQRPS</sequence>
<dbReference type="InterPro" id="IPR018656">
    <property type="entry name" value="DUF2087"/>
</dbReference>
<evidence type="ECO:0000313" key="2">
    <source>
        <dbReference type="EMBL" id="PJI91593.1"/>
    </source>
</evidence>
<comment type="caution">
    <text evidence="2">The sequence shown here is derived from an EMBL/GenBank/DDBJ whole genome shotgun (WGS) entry which is preliminary data.</text>
</comment>